<dbReference type="AlphaFoldDB" id="A0AAD8LRM8"/>
<name>A0AAD8LRM8_BABGI</name>
<dbReference type="EMBL" id="JAVEPI010000002">
    <property type="protein sequence ID" value="KAK1443277.1"/>
    <property type="molecule type" value="Genomic_DNA"/>
</dbReference>
<reference evidence="1" key="1">
    <citation type="submission" date="2023-08" db="EMBL/GenBank/DDBJ databases">
        <title>Draft sequence of the Babesia gibsoni genome.</title>
        <authorList>
            <person name="Yamagishi J.Y."/>
            <person name="Xuan X.X."/>
        </authorList>
    </citation>
    <scope>NUCLEOTIDE SEQUENCE</scope>
    <source>
        <strain evidence="1">Azabu</strain>
    </source>
</reference>
<organism evidence="1 2">
    <name type="scientific">Babesia gibsoni</name>
    <dbReference type="NCBI Taxonomy" id="33632"/>
    <lineage>
        <taxon>Eukaryota</taxon>
        <taxon>Sar</taxon>
        <taxon>Alveolata</taxon>
        <taxon>Apicomplexa</taxon>
        <taxon>Aconoidasida</taxon>
        <taxon>Piroplasmida</taxon>
        <taxon>Babesiidae</taxon>
        <taxon>Babesia</taxon>
    </lineage>
</organism>
<accession>A0AAD8LRM8</accession>
<comment type="caution">
    <text evidence="1">The sequence shown here is derived from an EMBL/GenBank/DDBJ whole genome shotgun (WGS) entry which is preliminary data.</text>
</comment>
<protein>
    <submittedName>
        <fullName evidence="1">Uncharacterized protein</fullName>
    </submittedName>
</protein>
<dbReference type="Proteomes" id="UP001230268">
    <property type="component" value="Unassembled WGS sequence"/>
</dbReference>
<evidence type="ECO:0000313" key="2">
    <source>
        <dbReference type="Proteomes" id="UP001230268"/>
    </source>
</evidence>
<keyword evidence="2" id="KW-1185">Reference proteome</keyword>
<proteinExistence type="predicted"/>
<gene>
    <name evidence="1" type="ORF">BgAZ_201530</name>
</gene>
<evidence type="ECO:0000313" key="1">
    <source>
        <dbReference type="EMBL" id="KAK1443277.1"/>
    </source>
</evidence>
<sequence length="393" mass="45050">MVMKNAKNILSMDVMQLSHYVRRRFHVSLLGTDDIDESRDLAFQILALKKELQENRREQLKIFYNLIQGSHHGFFSHKPNRKLYIGFPYLHSHYRENYRIFAGETPAGTSEIGDSLLINAGNLLSQLSFTSVCSHLDNFSKGGADRYLKKSHQYDEDVRVTKLYMKIISELLTKRSLPQQVNTDLHNALTASLKSWQLQPSEEHNVDHLIDLLAITAGVGVHDTCIMSSVESAILPKTLYLPTRARLMFLFGLSSLNQHIQIEPPISAAVENLILSFHRDYRSLDLKDSLLLIECFSNLKYRQRLLDAVVIDNITPRLEDMVQLLKSFISLDFRCSRVIKEFENSNVFSTLTVVDLAVLSLLYEQLKYPSDSIKSKLKREGHVLKELAGIFHD</sequence>